<dbReference type="InterPro" id="IPR017972">
    <property type="entry name" value="Cyt_P450_CS"/>
</dbReference>
<keyword evidence="6 8" id="KW-0408">Iron</keyword>
<keyword evidence="3 8" id="KW-0349">Heme</keyword>
<evidence type="ECO:0000256" key="4">
    <source>
        <dbReference type="ARBA" id="ARBA00022723"/>
    </source>
</evidence>
<evidence type="ECO:0000256" key="1">
    <source>
        <dbReference type="ARBA" id="ARBA00001971"/>
    </source>
</evidence>
<dbReference type="PANTHER" id="PTHR24296">
    <property type="entry name" value="CYTOCHROME P450"/>
    <property type="match status" value="1"/>
</dbReference>
<dbReference type="Pfam" id="PF00067">
    <property type="entry name" value="p450"/>
    <property type="match status" value="1"/>
</dbReference>
<evidence type="ECO:0000256" key="7">
    <source>
        <dbReference type="ARBA" id="ARBA00023033"/>
    </source>
</evidence>
<dbReference type="SUPFAM" id="SSF48264">
    <property type="entry name" value="Cytochrome P450"/>
    <property type="match status" value="1"/>
</dbReference>
<dbReference type="InterPro" id="IPR036396">
    <property type="entry name" value="Cyt_P450_sf"/>
</dbReference>
<dbReference type="CDD" id="cd11064">
    <property type="entry name" value="CYP86A"/>
    <property type="match status" value="1"/>
</dbReference>
<dbReference type="InterPro" id="IPR002401">
    <property type="entry name" value="Cyt_P450_E_grp-I"/>
</dbReference>
<evidence type="ECO:0000256" key="6">
    <source>
        <dbReference type="ARBA" id="ARBA00023004"/>
    </source>
</evidence>
<evidence type="ECO:0000256" key="5">
    <source>
        <dbReference type="ARBA" id="ARBA00023002"/>
    </source>
</evidence>
<comment type="similarity">
    <text evidence="2 9">Belongs to the cytochrome P450 family.</text>
</comment>
<dbReference type="EMBL" id="GILB01000563">
    <property type="protein sequence ID" value="NUU80896.1"/>
    <property type="molecule type" value="Transcribed_RNA"/>
</dbReference>
<keyword evidence="4 8" id="KW-0479">Metal-binding</keyword>
<keyword evidence="7 9" id="KW-0503">Monooxygenase</keyword>
<dbReference type="AlphaFoldDB" id="A0A6M2EA59"/>
<evidence type="ECO:0000256" key="9">
    <source>
        <dbReference type="RuleBase" id="RU000461"/>
    </source>
</evidence>
<evidence type="ECO:0000256" key="2">
    <source>
        <dbReference type="ARBA" id="ARBA00010617"/>
    </source>
</evidence>
<evidence type="ECO:0008006" key="11">
    <source>
        <dbReference type="Google" id="ProtNLM"/>
    </source>
</evidence>
<dbReference type="GO" id="GO:0006629">
    <property type="term" value="P:lipid metabolic process"/>
    <property type="evidence" value="ECO:0007669"/>
    <property type="project" value="UniProtKB-ARBA"/>
</dbReference>
<organism evidence="10">
    <name type="scientific">Populus davidiana</name>
    <dbReference type="NCBI Taxonomy" id="266767"/>
    <lineage>
        <taxon>Eukaryota</taxon>
        <taxon>Viridiplantae</taxon>
        <taxon>Streptophyta</taxon>
        <taxon>Embryophyta</taxon>
        <taxon>Tracheophyta</taxon>
        <taxon>Spermatophyta</taxon>
        <taxon>Magnoliopsida</taxon>
        <taxon>eudicotyledons</taxon>
        <taxon>Gunneridae</taxon>
        <taxon>Pentapetalae</taxon>
        <taxon>rosids</taxon>
        <taxon>fabids</taxon>
        <taxon>Malpighiales</taxon>
        <taxon>Salicaceae</taxon>
        <taxon>Saliceae</taxon>
        <taxon>Populus</taxon>
    </lineage>
</organism>
<dbReference type="PROSITE" id="PS00086">
    <property type="entry name" value="CYTOCHROME_P450"/>
    <property type="match status" value="1"/>
</dbReference>
<name>A0A6M2EA59_9ROSI</name>
<dbReference type="Gene3D" id="1.10.630.10">
    <property type="entry name" value="Cytochrome P450"/>
    <property type="match status" value="1"/>
</dbReference>
<dbReference type="PRINTS" id="PR00463">
    <property type="entry name" value="EP450I"/>
</dbReference>
<dbReference type="GO" id="GO:0016705">
    <property type="term" value="F:oxidoreductase activity, acting on paired donors, with incorporation or reduction of molecular oxygen"/>
    <property type="evidence" value="ECO:0007669"/>
    <property type="project" value="InterPro"/>
</dbReference>
<reference evidence="10" key="1">
    <citation type="submission" date="2020-03" db="EMBL/GenBank/DDBJ databases">
        <authorList>
            <person name="Zhang R."/>
        </authorList>
    </citation>
    <scope>NUCLEOTIDE SEQUENCE</scope>
</reference>
<dbReference type="GO" id="GO:0020037">
    <property type="term" value="F:heme binding"/>
    <property type="evidence" value="ECO:0007669"/>
    <property type="project" value="InterPro"/>
</dbReference>
<sequence length="537" mass="61281">MMLELSFLILFLTSISVLVFICFFRSTSHPPSKTPCPESYPIIGNLPGLLRNRHRFHDWVADMLSKTPSSTLQVNNCLILSHIICTANPVNVEHLLVTNFSNYIKGYRYLDYLQELLGHGIFNVDGHLWTVQRKIASHEFNTKSLKHFVSDIVKSELSKSFMPDLFKACDHNLIIDMQEVLQKFTFTNICKVAFGVDPESMSNLTFVEAFDDAVEIGFSRFMAPLPALWKLQRSLNIGSEKRLKEAVKVINEFALAVIKSRQEQDGGKNQDLLSRFMSLSSDMEFQDQEHKRKFLRDIIISFVVAGKDSTSTALTWFFWLIAGNPHCGSLIYNEISSAAPLPATDSGARIFSYEELKNFHYLHAALSESMRLFPPIPINSRSTVEDDILPDGTYVRKGWFADYSAYAMGRMERVWGQDCREFKPERWLDSDGVYQPFDQFRYPVFHCGLRMCLGKQMAYIQMKAIAAAVMHEFEILPVDGGATANKMMNPPYRLTMVLKMRGGLPVRLKRRVLNSCLEATNEEAVNEETTDVEFVES</sequence>
<dbReference type="InterPro" id="IPR001128">
    <property type="entry name" value="Cyt_P450"/>
</dbReference>
<comment type="cofactor">
    <cofactor evidence="1 8">
        <name>heme</name>
        <dbReference type="ChEBI" id="CHEBI:30413"/>
    </cofactor>
</comment>
<dbReference type="GO" id="GO:0005506">
    <property type="term" value="F:iron ion binding"/>
    <property type="evidence" value="ECO:0007669"/>
    <property type="project" value="InterPro"/>
</dbReference>
<accession>A0A6M2EA59</accession>
<evidence type="ECO:0000313" key="10">
    <source>
        <dbReference type="EMBL" id="NUU80896.1"/>
    </source>
</evidence>
<evidence type="ECO:0000256" key="8">
    <source>
        <dbReference type="PIRSR" id="PIRSR602401-1"/>
    </source>
</evidence>
<protein>
    <recommendedName>
        <fullName evidence="11">Cytochrome P450</fullName>
    </recommendedName>
</protein>
<evidence type="ECO:0000256" key="3">
    <source>
        <dbReference type="ARBA" id="ARBA00022617"/>
    </source>
</evidence>
<proteinExistence type="inferred from homology"/>
<keyword evidence="5 9" id="KW-0560">Oxidoreductase</keyword>
<feature type="binding site" description="axial binding residue" evidence="8">
    <location>
        <position position="452"/>
    </location>
    <ligand>
        <name>heme</name>
        <dbReference type="ChEBI" id="CHEBI:30413"/>
    </ligand>
    <ligandPart>
        <name>Fe</name>
        <dbReference type="ChEBI" id="CHEBI:18248"/>
    </ligandPart>
</feature>
<dbReference type="PRINTS" id="PR00385">
    <property type="entry name" value="P450"/>
</dbReference>
<dbReference type="GO" id="GO:0004497">
    <property type="term" value="F:monooxygenase activity"/>
    <property type="evidence" value="ECO:0007669"/>
    <property type="project" value="UniProtKB-KW"/>
</dbReference>